<evidence type="ECO:0000313" key="4">
    <source>
        <dbReference type="Proteomes" id="UP001054252"/>
    </source>
</evidence>
<dbReference type="AlphaFoldDB" id="A0AAV5K1R2"/>
<dbReference type="Proteomes" id="UP001054252">
    <property type="component" value="Unassembled WGS sequence"/>
</dbReference>
<reference evidence="3 4" key="1">
    <citation type="journal article" date="2021" name="Commun. Biol.">
        <title>The genome of Shorea leprosula (Dipterocarpaceae) highlights the ecological relevance of drought in aseasonal tropical rainforests.</title>
        <authorList>
            <person name="Ng K.K.S."/>
            <person name="Kobayashi M.J."/>
            <person name="Fawcett J.A."/>
            <person name="Hatakeyama M."/>
            <person name="Paape T."/>
            <person name="Ng C.H."/>
            <person name="Ang C.C."/>
            <person name="Tnah L.H."/>
            <person name="Lee C.T."/>
            <person name="Nishiyama T."/>
            <person name="Sese J."/>
            <person name="O'Brien M.J."/>
            <person name="Copetti D."/>
            <person name="Mohd Noor M.I."/>
            <person name="Ong R.C."/>
            <person name="Putra M."/>
            <person name="Sireger I.Z."/>
            <person name="Indrioko S."/>
            <person name="Kosugi Y."/>
            <person name="Izuno A."/>
            <person name="Isagi Y."/>
            <person name="Lee S.L."/>
            <person name="Shimizu K.K."/>
        </authorList>
    </citation>
    <scope>NUCLEOTIDE SEQUENCE [LARGE SCALE GENOMIC DNA]</scope>
    <source>
        <strain evidence="3">214</strain>
    </source>
</reference>
<feature type="domain" description="Pseudouridine synthase RsuA/RluA-like" evidence="2">
    <location>
        <begin position="12"/>
        <end position="104"/>
    </location>
</feature>
<dbReference type="InterPro" id="IPR050188">
    <property type="entry name" value="RluA_PseudoU_synthase"/>
</dbReference>
<comment type="caution">
    <text evidence="3">The sequence shown here is derived from an EMBL/GenBank/DDBJ whole genome shotgun (WGS) entry which is preliminary data.</text>
</comment>
<sequence>MPLDIVYEDQHVLLVNKPSPAGNASGTLVNGLQHCSLLTAALPEEELLSDTEDVSDDEGFYLSSSQASIHPGIVHRLDKGTSGLLAAAKDEHSRAHLSEQLKLHAIQTPESILQPCGVPSPFAGLVNLPIGRGLNNWICMVALPGLNYCGTSMSCCQDKVIEILADGASALIRAHAKYMGIPLLRDEVYGGTKSMAFSLLWPRTSPSSHGQISELISGLEKPFLHTLSLGTHTQVRRYTFHAHLLQILLRF</sequence>
<dbReference type="InterPro" id="IPR020103">
    <property type="entry name" value="PsdUridine_synth_cat_dom_sf"/>
</dbReference>
<dbReference type="SUPFAM" id="SSF55120">
    <property type="entry name" value="Pseudouridine synthase"/>
    <property type="match status" value="1"/>
</dbReference>
<keyword evidence="4" id="KW-1185">Reference proteome</keyword>
<proteinExistence type="inferred from homology"/>
<dbReference type="EMBL" id="BPVZ01000049">
    <property type="protein sequence ID" value="GKV17792.1"/>
    <property type="molecule type" value="Genomic_DNA"/>
</dbReference>
<evidence type="ECO:0000313" key="3">
    <source>
        <dbReference type="EMBL" id="GKV17792.1"/>
    </source>
</evidence>
<name>A0AAV5K1R2_9ROSI</name>
<dbReference type="InterPro" id="IPR006145">
    <property type="entry name" value="PsdUridine_synth_RsuA/RluA"/>
</dbReference>
<comment type="similarity">
    <text evidence="1">Belongs to the pseudouridine synthase RluA family.</text>
</comment>
<protein>
    <recommendedName>
        <fullName evidence="2">Pseudouridine synthase RsuA/RluA-like domain-containing protein</fullName>
    </recommendedName>
</protein>
<evidence type="ECO:0000256" key="1">
    <source>
        <dbReference type="ARBA" id="ARBA00010876"/>
    </source>
</evidence>
<dbReference type="GO" id="GO:0003723">
    <property type="term" value="F:RNA binding"/>
    <property type="evidence" value="ECO:0007669"/>
    <property type="project" value="InterPro"/>
</dbReference>
<accession>A0AAV5K1R2</accession>
<dbReference type="GO" id="GO:0009982">
    <property type="term" value="F:pseudouridine synthase activity"/>
    <property type="evidence" value="ECO:0007669"/>
    <property type="project" value="InterPro"/>
</dbReference>
<dbReference type="GO" id="GO:0000455">
    <property type="term" value="P:enzyme-directed rRNA pseudouridine synthesis"/>
    <property type="evidence" value="ECO:0007669"/>
    <property type="project" value="TreeGrafter"/>
</dbReference>
<dbReference type="Gene3D" id="3.30.2350.10">
    <property type="entry name" value="Pseudouridine synthase"/>
    <property type="match status" value="1"/>
</dbReference>
<organism evidence="3 4">
    <name type="scientific">Rubroshorea leprosula</name>
    <dbReference type="NCBI Taxonomy" id="152421"/>
    <lineage>
        <taxon>Eukaryota</taxon>
        <taxon>Viridiplantae</taxon>
        <taxon>Streptophyta</taxon>
        <taxon>Embryophyta</taxon>
        <taxon>Tracheophyta</taxon>
        <taxon>Spermatophyta</taxon>
        <taxon>Magnoliopsida</taxon>
        <taxon>eudicotyledons</taxon>
        <taxon>Gunneridae</taxon>
        <taxon>Pentapetalae</taxon>
        <taxon>rosids</taxon>
        <taxon>malvids</taxon>
        <taxon>Malvales</taxon>
        <taxon>Dipterocarpaceae</taxon>
        <taxon>Rubroshorea</taxon>
    </lineage>
</organism>
<evidence type="ECO:0000259" key="2">
    <source>
        <dbReference type="Pfam" id="PF00849"/>
    </source>
</evidence>
<dbReference type="PANTHER" id="PTHR21600">
    <property type="entry name" value="MITOCHONDRIAL RNA PSEUDOURIDINE SYNTHASE"/>
    <property type="match status" value="1"/>
</dbReference>
<gene>
    <name evidence="3" type="ORF">SLEP1_g28254</name>
</gene>
<dbReference type="PANTHER" id="PTHR21600:SF87">
    <property type="entry name" value="RNA PSEUDOURIDYLATE SYNTHASE DOMAIN-CONTAINING PROTEIN 1"/>
    <property type="match status" value="1"/>
</dbReference>
<dbReference type="Pfam" id="PF00849">
    <property type="entry name" value="PseudoU_synth_2"/>
    <property type="match status" value="1"/>
</dbReference>